<organism evidence="2 3">
    <name type="scientific">Rhodamnia argentea</name>
    <dbReference type="NCBI Taxonomy" id="178133"/>
    <lineage>
        <taxon>Eukaryota</taxon>
        <taxon>Viridiplantae</taxon>
        <taxon>Streptophyta</taxon>
        <taxon>Embryophyta</taxon>
        <taxon>Tracheophyta</taxon>
        <taxon>Spermatophyta</taxon>
        <taxon>Magnoliopsida</taxon>
        <taxon>eudicotyledons</taxon>
        <taxon>Gunneridae</taxon>
        <taxon>Pentapetalae</taxon>
        <taxon>rosids</taxon>
        <taxon>malvids</taxon>
        <taxon>Myrtales</taxon>
        <taxon>Myrtaceae</taxon>
        <taxon>Myrtoideae</taxon>
        <taxon>Myrteae</taxon>
        <taxon>Australasian group</taxon>
        <taxon>Rhodamnia</taxon>
    </lineage>
</organism>
<dbReference type="OrthoDB" id="1846188at2759"/>
<keyword evidence="1" id="KW-0812">Transmembrane</keyword>
<dbReference type="PANTHER" id="PTHR31170">
    <property type="entry name" value="BNAC04G53230D PROTEIN"/>
    <property type="match status" value="1"/>
</dbReference>
<sequence>MSPEPRPLDRNQTEWTIYVNESLKRMPVDERQIWEKRCVYRVPACVTELNHKAYQPQAISFGPYHHGEDRLRPMEEHKHRALLHFLKRSRKCLEPFLESMREVAQDLEESYEALDPKWKEGGSEGAGRFLELMITDGCFMLEILRTATQVVDDYAPNDPIFSNHGKLYIMPYIRRDMLMLENQLPMLVLDRLVTVESNGKKDNEFVNKLILKFCSLGTRVTKMGKCLHVLDVFRKSMLTDPKKKVHHEMVKMGHDGSEEIIRSATELDEAGIRFKKSKTDSLKDISFSKGVLRLPVIVVDDTTESMFLNLIAFERFHVGAGNEVTSYIFFMDNIIDNERDVALLHARGIIQNAVGSDKAVAKLFNSLSKDVTLEPDSTLDAVHKKVSRYCKKPWNVWRANLIHTYFRNPWAILSLVAAVFLFALTIIQTVYSVLSYNG</sequence>
<name>A0A8B8MUN5_9MYRT</name>
<proteinExistence type="predicted"/>
<dbReference type="KEGG" id="rarg:115727678"/>
<evidence type="ECO:0000313" key="2">
    <source>
        <dbReference type="Proteomes" id="UP000827889"/>
    </source>
</evidence>
<accession>A0A8B8MUN5</accession>
<dbReference type="GeneID" id="115727678"/>
<keyword evidence="2" id="KW-1185">Reference proteome</keyword>
<evidence type="ECO:0000256" key="1">
    <source>
        <dbReference type="SAM" id="Phobius"/>
    </source>
</evidence>
<dbReference type="PANTHER" id="PTHR31170:SF18">
    <property type="entry name" value="(WILD MALAYSIAN BANANA) HYPOTHETICAL PROTEIN"/>
    <property type="match status" value="1"/>
</dbReference>
<dbReference type="Proteomes" id="UP000827889">
    <property type="component" value="Chromosome 8"/>
</dbReference>
<protein>
    <submittedName>
        <fullName evidence="3">UPF0481 protein At3g47200-like</fullName>
    </submittedName>
</protein>
<keyword evidence="1" id="KW-1133">Transmembrane helix</keyword>
<evidence type="ECO:0000313" key="3">
    <source>
        <dbReference type="RefSeq" id="XP_030513797.1"/>
    </source>
</evidence>
<dbReference type="Pfam" id="PF03140">
    <property type="entry name" value="DUF247"/>
    <property type="match status" value="1"/>
</dbReference>
<dbReference type="AlphaFoldDB" id="A0A8B8MUN5"/>
<keyword evidence="1" id="KW-0472">Membrane</keyword>
<reference evidence="3" key="1">
    <citation type="submission" date="2025-08" db="UniProtKB">
        <authorList>
            <consortium name="RefSeq"/>
        </authorList>
    </citation>
    <scope>IDENTIFICATION</scope>
    <source>
        <tissue evidence="3">Leaf</tissue>
    </source>
</reference>
<feature type="transmembrane region" description="Helical" evidence="1">
    <location>
        <begin position="410"/>
        <end position="434"/>
    </location>
</feature>
<dbReference type="RefSeq" id="XP_030513797.1">
    <property type="nucleotide sequence ID" value="XM_030657937.2"/>
</dbReference>
<dbReference type="InterPro" id="IPR004158">
    <property type="entry name" value="DUF247_pln"/>
</dbReference>
<gene>
    <name evidence="3" type="primary">LOC115727678</name>
</gene>